<dbReference type="InterPro" id="IPR004843">
    <property type="entry name" value="Calcineurin-like_PHP"/>
</dbReference>
<organism evidence="2 3">
    <name type="scientific">Paludisphaera mucosa</name>
    <dbReference type="NCBI Taxonomy" id="3030827"/>
    <lineage>
        <taxon>Bacteria</taxon>
        <taxon>Pseudomonadati</taxon>
        <taxon>Planctomycetota</taxon>
        <taxon>Planctomycetia</taxon>
        <taxon>Isosphaerales</taxon>
        <taxon>Isosphaeraceae</taxon>
        <taxon>Paludisphaera</taxon>
    </lineage>
</organism>
<comment type="caution">
    <text evidence="2">The sequence shown here is derived from an EMBL/GenBank/DDBJ whole genome shotgun (WGS) entry which is preliminary data.</text>
</comment>
<dbReference type="CDD" id="cd07379">
    <property type="entry name" value="MPP_239FB"/>
    <property type="match status" value="1"/>
</dbReference>
<dbReference type="Pfam" id="PF00149">
    <property type="entry name" value="Metallophos"/>
    <property type="match status" value="1"/>
</dbReference>
<dbReference type="Proteomes" id="UP001216907">
    <property type="component" value="Unassembled WGS sequence"/>
</dbReference>
<dbReference type="Gene3D" id="3.60.21.10">
    <property type="match status" value="1"/>
</dbReference>
<keyword evidence="3" id="KW-1185">Reference proteome</keyword>
<protein>
    <submittedName>
        <fullName evidence="2">Metallophosphatase domain-containing protein</fullName>
    </submittedName>
</protein>
<dbReference type="PANTHER" id="PTHR12905:SF0">
    <property type="entry name" value="CALCINEURIN-LIKE PHOSPHOESTERASE DOMAIN-CONTAINING PROTEIN"/>
    <property type="match status" value="1"/>
</dbReference>
<feature type="domain" description="Calcineurin-like phosphoesterase" evidence="1">
    <location>
        <begin position="1"/>
        <end position="176"/>
    </location>
</feature>
<evidence type="ECO:0000313" key="2">
    <source>
        <dbReference type="EMBL" id="MDG3007020.1"/>
    </source>
</evidence>
<name>A0ABT6FHI3_9BACT</name>
<gene>
    <name evidence="2" type="ORF">PZE19_24900</name>
</gene>
<sequence length="222" mass="24197">MRICCTADLHGHLPVIPDCDLLLLAGDLVPLRAHRPERGRRWLDASFRAWLEGLPAKTTVVGVAGNHDFVFQEGAATFDVPLRWTYLQDSGTTCGGLAIWGSPWQPTFFDWAFNLDEEDLAAKWDLIPGGTDVLLLHGPPFGHGDPTPRGPVGSPSLLRRIESVRPRLAVAGHIHSGYGVYRIGPTTFANASYLGEDYRPANRPIVLELTDEGLAVVDVGSL</sequence>
<dbReference type="InterPro" id="IPR029052">
    <property type="entry name" value="Metallo-depent_PP-like"/>
</dbReference>
<proteinExistence type="predicted"/>
<evidence type="ECO:0000259" key="1">
    <source>
        <dbReference type="Pfam" id="PF00149"/>
    </source>
</evidence>
<dbReference type="PANTHER" id="PTHR12905">
    <property type="entry name" value="METALLOPHOSPHOESTERASE"/>
    <property type="match status" value="1"/>
</dbReference>
<dbReference type="SUPFAM" id="SSF56300">
    <property type="entry name" value="Metallo-dependent phosphatases"/>
    <property type="match status" value="1"/>
</dbReference>
<dbReference type="EMBL" id="JARRAG010000002">
    <property type="protein sequence ID" value="MDG3007020.1"/>
    <property type="molecule type" value="Genomic_DNA"/>
</dbReference>
<accession>A0ABT6FHI3</accession>
<dbReference type="RefSeq" id="WP_277863310.1">
    <property type="nucleotide sequence ID" value="NZ_JARRAG010000002.1"/>
</dbReference>
<dbReference type="InterPro" id="IPR051693">
    <property type="entry name" value="UPF0046_metallophosphoest"/>
</dbReference>
<reference evidence="2 3" key="1">
    <citation type="submission" date="2023-03" db="EMBL/GenBank/DDBJ databases">
        <title>Paludisphaera mucosa sp. nov. a novel planctomycete from northern fen.</title>
        <authorList>
            <person name="Ivanova A."/>
        </authorList>
    </citation>
    <scope>NUCLEOTIDE SEQUENCE [LARGE SCALE GENOMIC DNA]</scope>
    <source>
        <strain evidence="2 3">Pla2</strain>
    </source>
</reference>
<evidence type="ECO:0000313" key="3">
    <source>
        <dbReference type="Proteomes" id="UP001216907"/>
    </source>
</evidence>